<dbReference type="SMART" id="SM00671">
    <property type="entry name" value="SEL1"/>
    <property type="match status" value="1"/>
</dbReference>
<dbReference type="Gene3D" id="1.25.40.10">
    <property type="entry name" value="Tetratricopeptide repeat domain"/>
    <property type="match status" value="1"/>
</dbReference>
<feature type="chain" id="PRO_5012230116" description="Sel1 repeat-containing protein" evidence="1">
    <location>
        <begin position="27"/>
        <end position="257"/>
    </location>
</feature>
<evidence type="ECO:0000313" key="3">
    <source>
        <dbReference type="Proteomes" id="UP000241788"/>
    </source>
</evidence>
<reference evidence="3" key="1">
    <citation type="submission" date="2017-01" db="EMBL/GenBank/DDBJ databases">
        <authorList>
            <person name="Varghese N."/>
            <person name="Submissions S."/>
        </authorList>
    </citation>
    <scope>NUCLEOTIDE SEQUENCE [LARGE SCALE GENOMIC DNA]</scope>
    <source>
        <strain evidence="3">UM1</strain>
    </source>
</reference>
<dbReference type="InterPro" id="IPR006597">
    <property type="entry name" value="Sel1-like"/>
</dbReference>
<keyword evidence="3" id="KW-1185">Reference proteome</keyword>
<dbReference type="PROSITE" id="PS51257">
    <property type="entry name" value="PROKAR_LIPOPROTEIN"/>
    <property type="match status" value="1"/>
</dbReference>
<dbReference type="SUPFAM" id="SSF81901">
    <property type="entry name" value="HCP-like"/>
    <property type="match status" value="1"/>
</dbReference>
<dbReference type="RefSeq" id="WP_165688559.1">
    <property type="nucleotide sequence ID" value="NZ_FTLW01000002.1"/>
</dbReference>
<accession>A0A1N6RUY4</accession>
<evidence type="ECO:0008006" key="4">
    <source>
        <dbReference type="Google" id="ProtNLM"/>
    </source>
</evidence>
<evidence type="ECO:0000256" key="1">
    <source>
        <dbReference type="SAM" id="SignalP"/>
    </source>
</evidence>
<keyword evidence="1" id="KW-0732">Signal</keyword>
<name>A0A1N6RUY4_9GAMM</name>
<dbReference type="AlphaFoldDB" id="A0A1N6RUY4"/>
<feature type="signal peptide" evidence="1">
    <location>
        <begin position="1"/>
        <end position="26"/>
    </location>
</feature>
<evidence type="ECO:0000313" key="2">
    <source>
        <dbReference type="EMBL" id="SIQ32684.1"/>
    </source>
</evidence>
<proteinExistence type="predicted"/>
<sequence>MMSSKRKIPCIPLFMWLFSASCLVGAAEAQQKRPMLEQEIMTSEAFLSSHPDLMNRLRGFHELENRKEPVRAANYFRRAARYADKTSQAIYAEMLWTGNGVKQDKPAAYAWMDLAAERGYKDFLPVRERYWAGLDEAQRKAALDIGRKIYAEYGDEVAKPRMNLIMRRTLRKMTGSRTGSKALAGTLEVRIPGPVGGFASFIKLPGEMFYRDEYWDPKEYWIWKDQNIEGARRGRVTASDIYEANNKPPATGKDDNQ</sequence>
<gene>
    <name evidence="2" type="ORF">SAMN05421546_1103</name>
</gene>
<organism evidence="2 3">
    <name type="scientific">Solilutibacter tolerans</name>
    <dbReference type="NCBI Taxonomy" id="1604334"/>
    <lineage>
        <taxon>Bacteria</taxon>
        <taxon>Pseudomonadati</taxon>
        <taxon>Pseudomonadota</taxon>
        <taxon>Gammaproteobacteria</taxon>
        <taxon>Lysobacterales</taxon>
        <taxon>Lysobacteraceae</taxon>
        <taxon>Solilutibacter</taxon>
    </lineage>
</organism>
<protein>
    <recommendedName>
        <fullName evidence="4">Sel1 repeat-containing protein</fullName>
    </recommendedName>
</protein>
<dbReference type="EMBL" id="FTLW01000002">
    <property type="protein sequence ID" value="SIQ32684.1"/>
    <property type="molecule type" value="Genomic_DNA"/>
</dbReference>
<dbReference type="STRING" id="1604334.SAMN05421546_1103"/>
<dbReference type="InterPro" id="IPR011990">
    <property type="entry name" value="TPR-like_helical_dom_sf"/>
</dbReference>
<dbReference type="Proteomes" id="UP000241788">
    <property type="component" value="Unassembled WGS sequence"/>
</dbReference>